<protein>
    <recommendedName>
        <fullName evidence="4">Anaphase-promoting complex subunit 4 WD40 domain-containing protein</fullName>
    </recommendedName>
</protein>
<dbReference type="SMART" id="SM00320">
    <property type="entry name" value="WD40"/>
    <property type="match status" value="3"/>
</dbReference>
<dbReference type="SUPFAM" id="SSF50978">
    <property type="entry name" value="WD40 repeat-like"/>
    <property type="match status" value="1"/>
</dbReference>
<reference evidence="2" key="1">
    <citation type="submission" date="2020-10" db="EMBL/GenBank/DDBJ databases">
        <title>Unveiling of a novel bifunctional photoreceptor, Dualchrome1, isolated from a cosmopolitan green alga.</title>
        <authorList>
            <person name="Suzuki S."/>
            <person name="Kawachi M."/>
        </authorList>
    </citation>
    <scope>NUCLEOTIDE SEQUENCE</scope>
    <source>
        <strain evidence="2">NIES 2893</strain>
    </source>
</reference>
<comment type="caution">
    <text evidence="2">The sequence shown here is derived from an EMBL/GenBank/DDBJ whole genome shotgun (WGS) entry which is preliminary data.</text>
</comment>
<dbReference type="AlphaFoldDB" id="A0A830HC25"/>
<dbReference type="PANTHER" id="PTHR14205:SF15">
    <property type="entry name" value="EARP AND GARP COMPLEX-INTERACTING PROTEIN 1"/>
    <property type="match status" value="1"/>
</dbReference>
<accession>A0A830HC25</accession>
<dbReference type="InterPro" id="IPR036322">
    <property type="entry name" value="WD40_repeat_dom_sf"/>
</dbReference>
<dbReference type="PANTHER" id="PTHR14205">
    <property type="entry name" value="WD-REPEAT PROTEIN"/>
    <property type="match status" value="1"/>
</dbReference>
<sequence>MATPATPRTLLVPSGVRALASLKPSVYLAALDTSVREPASQIAVLRLRTTGAGDESLELAGHWTASSPAPVCVRVRDGKILTCHAQGATVWQAPDGEADGKLTEITKMQLGDDAGCHDAAWGASGDVVLAAAGSRGAALWTLKPDGGGASVAYGPTAGSAVAAPCAAACFAEGDIGGGNVFWAAHGTDVGLFDPRRDEKLGPALLLARAHAPGCSVTTVSSPGTSSAAATTLVSAGSDGYIRYWDARVPSDAGGAAGARTSSPVVELSAHAPHSVSRIVRHGDHASLWASCGSDGRACLFHLPNLAAGTSSSSSSSSSSSGEPCYASACHDDACVGVCWDVASEGAGWGWLSASADGLVVRHHVSRKVKYDVLL</sequence>
<proteinExistence type="inferred from homology"/>
<evidence type="ECO:0008006" key="4">
    <source>
        <dbReference type="Google" id="ProtNLM"/>
    </source>
</evidence>
<dbReference type="InterPro" id="IPR001680">
    <property type="entry name" value="WD40_rpt"/>
</dbReference>
<name>A0A830HC25_9CHLO</name>
<dbReference type="GO" id="GO:0016567">
    <property type="term" value="P:protein ubiquitination"/>
    <property type="evidence" value="ECO:0007669"/>
    <property type="project" value="TreeGrafter"/>
</dbReference>
<organism evidence="2 3">
    <name type="scientific">Pycnococcus provasolii</name>
    <dbReference type="NCBI Taxonomy" id="41880"/>
    <lineage>
        <taxon>Eukaryota</taxon>
        <taxon>Viridiplantae</taxon>
        <taxon>Chlorophyta</taxon>
        <taxon>Pseudoscourfieldiophyceae</taxon>
        <taxon>Pseudoscourfieldiales</taxon>
        <taxon>Pycnococcaceae</taxon>
        <taxon>Pycnococcus</taxon>
    </lineage>
</organism>
<gene>
    <name evidence="2" type="ORF">PPROV_000366800</name>
</gene>
<comment type="similarity">
    <text evidence="1">Belongs to the WD repeat EIPR1 family.</text>
</comment>
<evidence type="ECO:0000256" key="1">
    <source>
        <dbReference type="ARBA" id="ARBA00005672"/>
    </source>
</evidence>
<dbReference type="Gene3D" id="2.130.10.10">
    <property type="entry name" value="YVTN repeat-like/Quinoprotein amine dehydrogenase"/>
    <property type="match status" value="1"/>
</dbReference>
<keyword evidence="3" id="KW-1185">Reference proteome</keyword>
<dbReference type="EMBL" id="BNJQ01000009">
    <property type="protein sequence ID" value="GHP04916.1"/>
    <property type="molecule type" value="Genomic_DNA"/>
</dbReference>
<dbReference type="InterPro" id="IPR015943">
    <property type="entry name" value="WD40/YVTN_repeat-like_dom_sf"/>
</dbReference>
<evidence type="ECO:0000313" key="3">
    <source>
        <dbReference type="Proteomes" id="UP000660262"/>
    </source>
</evidence>
<dbReference type="Proteomes" id="UP000660262">
    <property type="component" value="Unassembled WGS sequence"/>
</dbReference>
<dbReference type="InterPro" id="IPR040323">
    <property type="entry name" value="EIPR1"/>
</dbReference>
<evidence type="ECO:0000313" key="2">
    <source>
        <dbReference type="EMBL" id="GHP04916.1"/>
    </source>
</evidence>